<evidence type="ECO:0000259" key="2">
    <source>
        <dbReference type="PROSITE" id="PS51186"/>
    </source>
</evidence>
<organism evidence="3 4">
    <name type="scientific">Bacillus mesophilus</name>
    <dbReference type="NCBI Taxonomy" id="1808955"/>
    <lineage>
        <taxon>Bacteria</taxon>
        <taxon>Bacillati</taxon>
        <taxon>Bacillota</taxon>
        <taxon>Bacilli</taxon>
        <taxon>Bacillales</taxon>
        <taxon>Bacillaceae</taxon>
        <taxon>Bacillus</taxon>
    </lineage>
</organism>
<keyword evidence="4" id="KW-1185">Reference proteome</keyword>
<dbReference type="InterPro" id="IPR016181">
    <property type="entry name" value="Acyl_CoA_acyltransferase"/>
</dbReference>
<protein>
    <submittedName>
        <fullName evidence="3">GNAT family N-acetyltransferase</fullName>
    </submittedName>
</protein>
<dbReference type="Proteomes" id="UP000481043">
    <property type="component" value="Unassembled WGS sequence"/>
</dbReference>
<dbReference type="SUPFAM" id="SSF55729">
    <property type="entry name" value="Acyl-CoA N-acyltransferases (Nat)"/>
    <property type="match status" value="1"/>
</dbReference>
<dbReference type="PROSITE" id="PS51186">
    <property type="entry name" value="GNAT"/>
    <property type="match status" value="1"/>
</dbReference>
<feature type="domain" description="N-acetyltransferase" evidence="2">
    <location>
        <begin position="1"/>
        <end position="136"/>
    </location>
</feature>
<proteinExistence type="predicted"/>
<dbReference type="Gene3D" id="3.40.630.30">
    <property type="match status" value="1"/>
</dbReference>
<dbReference type="PANTHER" id="PTHR13947:SF37">
    <property type="entry name" value="LD18367P"/>
    <property type="match status" value="1"/>
</dbReference>
<evidence type="ECO:0000256" key="1">
    <source>
        <dbReference type="ARBA" id="ARBA00022679"/>
    </source>
</evidence>
<dbReference type="EMBL" id="JAAIWM010000008">
    <property type="protein sequence ID" value="NEY73621.1"/>
    <property type="molecule type" value="Genomic_DNA"/>
</dbReference>
<gene>
    <name evidence="3" type="ORF">G4D63_18045</name>
</gene>
<dbReference type="PANTHER" id="PTHR13947">
    <property type="entry name" value="GNAT FAMILY N-ACETYLTRANSFERASE"/>
    <property type="match status" value="1"/>
</dbReference>
<dbReference type="Pfam" id="PF00583">
    <property type="entry name" value="Acetyltransf_1"/>
    <property type="match status" value="1"/>
</dbReference>
<keyword evidence="1 3" id="KW-0808">Transferase</keyword>
<evidence type="ECO:0000313" key="4">
    <source>
        <dbReference type="Proteomes" id="UP000481043"/>
    </source>
</evidence>
<dbReference type="InterPro" id="IPR050769">
    <property type="entry name" value="NAT_camello-type"/>
</dbReference>
<dbReference type="CDD" id="cd04301">
    <property type="entry name" value="NAT_SF"/>
    <property type="match status" value="1"/>
</dbReference>
<dbReference type="GO" id="GO:0008080">
    <property type="term" value="F:N-acetyltransferase activity"/>
    <property type="evidence" value="ECO:0007669"/>
    <property type="project" value="InterPro"/>
</dbReference>
<reference evidence="3 4" key="1">
    <citation type="submission" date="2020-02" db="EMBL/GenBank/DDBJ databases">
        <title>Bacillus aquiflavi sp. nov., isolated from yellow water of strong flavor Chinese baijiu in Yibin region of China.</title>
        <authorList>
            <person name="Xie J."/>
        </authorList>
    </citation>
    <scope>NUCLEOTIDE SEQUENCE [LARGE SCALE GENOMIC DNA]</scope>
    <source>
        <strain evidence="3 4">SA4</strain>
    </source>
</reference>
<sequence length="151" mass="17086">MSIRKLEIEENPPLSLLLLADPSREMVEDYTRRGVTYIAEILGNVIGVYVIVPLEHDTIELKNVAIDERLQGQGLGKLLVHHSIEEARGLGYQKIEVGTGNSSISQLALYQKCGFRIDSIEKDFFIKHYKEVIVENGIQCRDMVRLSQCLT</sequence>
<accession>A0A6M0QB53</accession>
<name>A0A6M0QB53_9BACI</name>
<evidence type="ECO:0000313" key="3">
    <source>
        <dbReference type="EMBL" id="NEY73621.1"/>
    </source>
</evidence>
<dbReference type="AlphaFoldDB" id="A0A6M0QB53"/>
<dbReference type="RefSeq" id="WP_163181501.1">
    <property type="nucleotide sequence ID" value="NZ_JAAIWM010000008.1"/>
</dbReference>
<comment type="caution">
    <text evidence="3">The sequence shown here is derived from an EMBL/GenBank/DDBJ whole genome shotgun (WGS) entry which is preliminary data.</text>
</comment>
<dbReference type="InterPro" id="IPR000182">
    <property type="entry name" value="GNAT_dom"/>
</dbReference>